<evidence type="ECO:0000313" key="2">
    <source>
        <dbReference type="Proteomes" id="UP000789860"/>
    </source>
</evidence>
<gene>
    <name evidence="1" type="ORF">SCALOS_LOCUS8490</name>
</gene>
<name>A0ACA9NAT1_9GLOM</name>
<organism evidence="1 2">
    <name type="scientific">Scutellospora calospora</name>
    <dbReference type="NCBI Taxonomy" id="85575"/>
    <lineage>
        <taxon>Eukaryota</taxon>
        <taxon>Fungi</taxon>
        <taxon>Fungi incertae sedis</taxon>
        <taxon>Mucoromycota</taxon>
        <taxon>Glomeromycotina</taxon>
        <taxon>Glomeromycetes</taxon>
        <taxon>Diversisporales</taxon>
        <taxon>Gigasporaceae</taxon>
        <taxon>Scutellospora</taxon>
    </lineage>
</organism>
<feature type="non-terminal residue" evidence="1">
    <location>
        <position position="182"/>
    </location>
</feature>
<accession>A0ACA9NAT1</accession>
<sequence length="182" mass="21519">IESYLHKLYQSKQSWACCFTTQVFNAEIQSTQCVECYNNLIKSSVNQTSSLIKLNNAIQERLDSENKCYSYNILQEHYDNEPELTDECIEDNYDSQQIYINSMLNNMLDNKIQEAWHVVRLTGSKKPNKKFLQDRIHYSKSYRLLQTILTLAIEIKTDEEVNDWYHQFIQQKKELLKANTAS</sequence>
<evidence type="ECO:0000313" key="1">
    <source>
        <dbReference type="EMBL" id="CAG8645959.1"/>
    </source>
</evidence>
<dbReference type="Proteomes" id="UP000789860">
    <property type="component" value="Unassembled WGS sequence"/>
</dbReference>
<reference evidence="1" key="1">
    <citation type="submission" date="2021-06" db="EMBL/GenBank/DDBJ databases">
        <authorList>
            <person name="Kallberg Y."/>
            <person name="Tangrot J."/>
            <person name="Rosling A."/>
        </authorList>
    </citation>
    <scope>NUCLEOTIDE SEQUENCE</scope>
    <source>
        <strain evidence="1">AU212A</strain>
    </source>
</reference>
<feature type="non-terminal residue" evidence="1">
    <location>
        <position position="1"/>
    </location>
</feature>
<keyword evidence="2" id="KW-1185">Reference proteome</keyword>
<dbReference type="EMBL" id="CAJVPM010022637">
    <property type="protein sequence ID" value="CAG8645959.1"/>
    <property type="molecule type" value="Genomic_DNA"/>
</dbReference>
<protein>
    <submittedName>
        <fullName evidence="1">1626_t:CDS:1</fullName>
    </submittedName>
</protein>
<proteinExistence type="predicted"/>
<comment type="caution">
    <text evidence="1">The sequence shown here is derived from an EMBL/GenBank/DDBJ whole genome shotgun (WGS) entry which is preliminary data.</text>
</comment>